<accession>A0A8H5FYQ3</accession>
<comment type="caution">
    <text evidence="11">The sequence shown here is derived from an EMBL/GenBank/DDBJ whole genome shotgun (WGS) entry which is preliminary data.</text>
</comment>
<dbReference type="PANTHER" id="PTHR46300">
    <property type="entry name" value="P450, PUTATIVE (EUROFUNG)-RELATED-RELATED"/>
    <property type="match status" value="1"/>
</dbReference>
<reference evidence="11 12" key="1">
    <citation type="journal article" date="2020" name="ISME J.">
        <title>Uncovering the hidden diversity of litter-decomposition mechanisms in mushroom-forming fungi.</title>
        <authorList>
            <person name="Floudas D."/>
            <person name="Bentzer J."/>
            <person name="Ahren D."/>
            <person name="Johansson T."/>
            <person name="Persson P."/>
            <person name="Tunlid A."/>
        </authorList>
    </citation>
    <scope>NUCLEOTIDE SEQUENCE [LARGE SCALE GENOMIC DNA]</scope>
    <source>
        <strain evidence="11 12">CBS 146.42</strain>
    </source>
</reference>
<name>A0A8H5FYQ3_9AGAR</name>
<evidence type="ECO:0000256" key="4">
    <source>
        <dbReference type="ARBA" id="ARBA00022617"/>
    </source>
</evidence>
<proteinExistence type="inferred from homology"/>
<dbReference type="InterPro" id="IPR017972">
    <property type="entry name" value="Cyt_P450_CS"/>
</dbReference>
<dbReference type="GO" id="GO:0016705">
    <property type="term" value="F:oxidoreductase activity, acting on paired donors, with incorporation or reduction of molecular oxygen"/>
    <property type="evidence" value="ECO:0007669"/>
    <property type="project" value="InterPro"/>
</dbReference>
<dbReference type="AlphaFoldDB" id="A0A8H5FYQ3"/>
<evidence type="ECO:0000313" key="11">
    <source>
        <dbReference type="EMBL" id="KAF5354086.1"/>
    </source>
</evidence>
<evidence type="ECO:0000256" key="2">
    <source>
        <dbReference type="ARBA" id="ARBA00005179"/>
    </source>
</evidence>
<evidence type="ECO:0000256" key="5">
    <source>
        <dbReference type="ARBA" id="ARBA00022723"/>
    </source>
</evidence>
<evidence type="ECO:0000256" key="7">
    <source>
        <dbReference type="ARBA" id="ARBA00023004"/>
    </source>
</evidence>
<dbReference type="Proteomes" id="UP000559027">
    <property type="component" value="Unassembled WGS sequence"/>
</dbReference>
<dbReference type="PROSITE" id="PS00086">
    <property type="entry name" value="CYTOCHROME_P450"/>
    <property type="match status" value="1"/>
</dbReference>
<keyword evidence="12" id="KW-1185">Reference proteome</keyword>
<evidence type="ECO:0008006" key="13">
    <source>
        <dbReference type="Google" id="ProtNLM"/>
    </source>
</evidence>
<keyword evidence="7 9" id="KW-0408">Iron</keyword>
<dbReference type="InterPro" id="IPR050364">
    <property type="entry name" value="Cytochrome_P450_fung"/>
</dbReference>
<keyword evidence="5 9" id="KW-0479">Metal-binding</keyword>
<dbReference type="Gene3D" id="1.10.630.10">
    <property type="entry name" value="Cytochrome P450"/>
    <property type="match status" value="1"/>
</dbReference>
<comment type="similarity">
    <text evidence="3 10">Belongs to the cytochrome P450 family.</text>
</comment>
<dbReference type="CDD" id="cd11065">
    <property type="entry name" value="CYP64-like"/>
    <property type="match status" value="1"/>
</dbReference>
<evidence type="ECO:0000313" key="12">
    <source>
        <dbReference type="Proteomes" id="UP000559027"/>
    </source>
</evidence>
<evidence type="ECO:0000256" key="1">
    <source>
        <dbReference type="ARBA" id="ARBA00001971"/>
    </source>
</evidence>
<feature type="binding site" description="axial binding residue" evidence="9">
    <location>
        <position position="466"/>
    </location>
    <ligand>
        <name>heme</name>
        <dbReference type="ChEBI" id="CHEBI:30413"/>
    </ligand>
    <ligandPart>
        <name>Fe</name>
        <dbReference type="ChEBI" id="CHEBI:18248"/>
    </ligandPart>
</feature>
<dbReference type="PRINTS" id="PR00463">
    <property type="entry name" value="EP450I"/>
</dbReference>
<dbReference type="EMBL" id="JAACJO010000009">
    <property type="protein sequence ID" value="KAF5354086.1"/>
    <property type="molecule type" value="Genomic_DNA"/>
</dbReference>
<dbReference type="PRINTS" id="PR00385">
    <property type="entry name" value="P450"/>
</dbReference>
<sequence>MARVAYFFQSASDALRGFAANQTRTSLGIHSVLLSLFCHLLWKLYVRRRDNPRGVPHPPGPKPLPLIGNLFDFARENESAAYLNMAHKYGDLVFLSALGINVLIVNDFQTANELFEKRSANYSDRHESPMINHLMGWDWSFGHMRYGERWKNHRKMFHRQFQQSVAPIHRPIQLRSAHELLRLIVEKPNDLIKHLRHNAASVIMGVVYGIKVSPQDDKYISVAETALDGMARAANPGAFLVDIFPSLKYVPAWMPGAGFQVKARRWRNAVMEMRDAPFEFVLKAIKAGTAVPSFVTNLVTDLEHRGKNDEEMEQIRNCAGLAYAAGAESSVSSLSSFFLAMVLHPEVQKKAREEIDRVVGRGRLPDYTDRDSLPYISAVTKEVLRWNPVAPLGLPHMSTENDIFRGYFIPAGTLIMGNSWTILHDPENFPDPMRFDPERFLDKPTDQYLSPNEPLSTAFGYGRRICPGRFMAEAQVWISVACILAAFDIAPGKDEYGNPVKVEAKFSSGMICHPLPFSYSIAPRDQRAKMLIEQTQLMDA</sequence>
<gene>
    <name evidence="11" type="ORF">D9756_007336</name>
</gene>
<evidence type="ECO:0000256" key="6">
    <source>
        <dbReference type="ARBA" id="ARBA00023002"/>
    </source>
</evidence>
<keyword evidence="4 9" id="KW-0349">Heme</keyword>
<protein>
    <recommendedName>
        <fullName evidence="13">Cytochrome P450</fullName>
    </recommendedName>
</protein>
<dbReference type="InterPro" id="IPR001128">
    <property type="entry name" value="Cyt_P450"/>
</dbReference>
<evidence type="ECO:0000256" key="10">
    <source>
        <dbReference type="RuleBase" id="RU000461"/>
    </source>
</evidence>
<organism evidence="11 12">
    <name type="scientific">Leucocoprinus leucothites</name>
    <dbReference type="NCBI Taxonomy" id="201217"/>
    <lineage>
        <taxon>Eukaryota</taxon>
        <taxon>Fungi</taxon>
        <taxon>Dikarya</taxon>
        <taxon>Basidiomycota</taxon>
        <taxon>Agaricomycotina</taxon>
        <taxon>Agaricomycetes</taxon>
        <taxon>Agaricomycetidae</taxon>
        <taxon>Agaricales</taxon>
        <taxon>Agaricineae</taxon>
        <taxon>Agaricaceae</taxon>
        <taxon>Leucocoprinus</taxon>
    </lineage>
</organism>
<dbReference type="SUPFAM" id="SSF48264">
    <property type="entry name" value="Cytochrome P450"/>
    <property type="match status" value="1"/>
</dbReference>
<dbReference type="Pfam" id="PF00067">
    <property type="entry name" value="p450"/>
    <property type="match status" value="1"/>
</dbReference>
<evidence type="ECO:0000256" key="8">
    <source>
        <dbReference type="ARBA" id="ARBA00023033"/>
    </source>
</evidence>
<keyword evidence="6 10" id="KW-0560">Oxidoreductase</keyword>
<evidence type="ECO:0000256" key="9">
    <source>
        <dbReference type="PIRSR" id="PIRSR602401-1"/>
    </source>
</evidence>
<comment type="pathway">
    <text evidence="2">Secondary metabolite biosynthesis.</text>
</comment>
<dbReference type="PANTHER" id="PTHR46300:SF7">
    <property type="entry name" value="P450, PUTATIVE (EUROFUNG)-RELATED"/>
    <property type="match status" value="1"/>
</dbReference>
<comment type="cofactor">
    <cofactor evidence="1 9">
        <name>heme</name>
        <dbReference type="ChEBI" id="CHEBI:30413"/>
    </cofactor>
</comment>
<dbReference type="GO" id="GO:0020037">
    <property type="term" value="F:heme binding"/>
    <property type="evidence" value="ECO:0007669"/>
    <property type="project" value="InterPro"/>
</dbReference>
<dbReference type="InterPro" id="IPR002401">
    <property type="entry name" value="Cyt_P450_E_grp-I"/>
</dbReference>
<dbReference type="GO" id="GO:0004497">
    <property type="term" value="F:monooxygenase activity"/>
    <property type="evidence" value="ECO:0007669"/>
    <property type="project" value="UniProtKB-KW"/>
</dbReference>
<dbReference type="OrthoDB" id="2789670at2759"/>
<evidence type="ECO:0000256" key="3">
    <source>
        <dbReference type="ARBA" id="ARBA00010617"/>
    </source>
</evidence>
<keyword evidence="8 10" id="KW-0503">Monooxygenase</keyword>
<dbReference type="InterPro" id="IPR036396">
    <property type="entry name" value="Cyt_P450_sf"/>
</dbReference>
<dbReference type="GO" id="GO:0005506">
    <property type="term" value="F:iron ion binding"/>
    <property type="evidence" value="ECO:0007669"/>
    <property type="project" value="InterPro"/>
</dbReference>